<evidence type="ECO:0000313" key="2">
    <source>
        <dbReference type="EMBL" id="OPJ90406.1"/>
    </source>
</evidence>
<evidence type="ECO:0000313" key="3">
    <source>
        <dbReference type="Proteomes" id="UP000190648"/>
    </source>
</evidence>
<dbReference type="Proteomes" id="UP000190648">
    <property type="component" value="Unassembled WGS sequence"/>
</dbReference>
<reference evidence="2 3" key="1">
    <citation type="submission" date="2016-02" db="EMBL/GenBank/DDBJ databases">
        <title>Band-tailed pigeon sequencing and assembly.</title>
        <authorList>
            <person name="Soares A.E."/>
            <person name="Novak B.J."/>
            <person name="Rice E.S."/>
            <person name="O'Connell B."/>
            <person name="Chang D."/>
            <person name="Weber S."/>
            <person name="Shapiro B."/>
        </authorList>
    </citation>
    <scope>NUCLEOTIDE SEQUENCE [LARGE SCALE GENOMIC DNA]</scope>
    <source>
        <strain evidence="2">BTP2013</strain>
        <tissue evidence="2">Blood</tissue>
    </source>
</reference>
<accession>A0A1V4L1A0</accession>
<comment type="caution">
    <text evidence="2">The sequence shown here is derived from an EMBL/GenBank/DDBJ whole genome shotgun (WGS) entry which is preliminary data.</text>
</comment>
<dbReference type="EMBL" id="LSYS01000268">
    <property type="protein sequence ID" value="OPJ90406.1"/>
    <property type="molecule type" value="Genomic_DNA"/>
</dbReference>
<gene>
    <name evidence="2" type="ORF">AV530_009191</name>
</gene>
<sequence>MPDIFKTDPLLAKAEPISDNGSTSMVTYLRREKNPNTTTKNQQTVQLQLKRGERICERNNSANAKVSEEGRGGGAPGAGAEIPLQPMLKTMVRQAVPLQPMEVHGGADIHLQPVEDLMLEQVDASNGKPMQ</sequence>
<name>A0A1V4L1A0_PATFA</name>
<protein>
    <recommendedName>
        <fullName evidence="4">Protein pxr1-like</fullName>
    </recommendedName>
</protein>
<organism evidence="2 3">
    <name type="scientific">Patagioenas fasciata monilis</name>
    <dbReference type="NCBI Taxonomy" id="372326"/>
    <lineage>
        <taxon>Eukaryota</taxon>
        <taxon>Metazoa</taxon>
        <taxon>Chordata</taxon>
        <taxon>Craniata</taxon>
        <taxon>Vertebrata</taxon>
        <taxon>Euteleostomi</taxon>
        <taxon>Archelosauria</taxon>
        <taxon>Archosauria</taxon>
        <taxon>Dinosauria</taxon>
        <taxon>Saurischia</taxon>
        <taxon>Theropoda</taxon>
        <taxon>Coelurosauria</taxon>
        <taxon>Aves</taxon>
        <taxon>Neognathae</taxon>
        <taxon>Neoaves</taxon>
        <taxon>Columbimorphae</taxon>
        <taxon>Columbiformes</taxon>
        <taxon>Columbidae</taxon>
        <taxon>Patagioenas</taxon>
    </lineage>
</organism>
<feature type="region of interest" description="Disordered" evidence="1">
    <location>
        <begin position="56"/>
        <end position="81"/>
    </location>
</feature>
<proteinExistence type="predicted"/>
<dbReference type="AlphaFoldDB" id="A0A1V4L1A0"/>
<keyword evidence="3" id="KW-1185">Reference proteome</keyword>
<evidence type="ECO:0000256" key="1">
    <source>
        <dbReference type="SAM" id="MobiDB-lite"/>
    </source>
</evidence>
<evidence type="ECO:0008006" key="4">
    <source>
        <dbReference type="Google" id="ProtNLM"/>
    </source>
</evidence>